<sequence>MSGIYDRFNKGLSNGIRAVDVGEEMIARRIIQTDLLEMVKLMEMHQEGREAEKAKWRKFYYSTLKEKDKVVHEEEEKSLEIIELESDDEEESLEVTELESEPMMEPQLPSSLLSASQLSPPPSPSQFTPALGFEKRNEATILFMASPNHSVRKLGVPLFDNHIPPVSSSPCPAPPPLPFSPLPLAPPSLLQLSSFVVKGGGTLDLIPNHGELNEKF</sequence>
<reference evidence="2 3" key="1">
    <citation type="submission" date="2022-01" db="EMBL/GenBank/DDBJ databases">
        <authorList>
            <person name="Xiong W."/>
            <person name="Schranz E."/>
        </authorList>
    </citation>
    <scope>NUCLEOTIDE SEQUENCE [LARGE SCALE GENOMIC DNA]</scope>
</reference>
<gene>
    <name evidence="2" type="ORF">LVIROSA_LOCUS20103</name>
</gene>
<feature type="compositionally biased region" description="Low complexity" evidence="1">
    <location>
        <begin position="106"/>
        <end position="118"/>
    </location>
</feature>
<keyword evidence="3" id="KW-1185">Reference proteome</keyword>
<comment type="caution">
    <text evidence="2">The sequence shown here is derived from an EMBL/GenBank/DDBJ whole genome shotgun (WGS) entry which is preliminary data.</text>
</comment>
<dbReference type="AlphaFoldDB" id="A0AAU9N8N5"/>
<accession>A0AAU9N8N5</accession>
<dbReference type="EMBL" id="CAKMRJ010003334">
    <property type="protein sequence ID" value="CAH1433518.1"/>
    <property type="molecule type" value="Genomic_DNA"/>
</dbReference>
<evidence type="ECO:0000313" key="3">
    <source>
        <dbReference type="Proteomes" id="UP001157418"/>
    </source>
</evidence>
<name>A0AAU9N8N5_9ASTR</name>
<feature type="compositionally biased region" description="Acidic residues" evidence="1">
    <location>
        <begin position="83"/>
        <end position="102"/>
    </location>
</feature>
<evidence type="ECO:0000313" key="2">
    <source>
        <dbReference type="EMBL" id="CAH1433518.1"/>
    </source>
</evidence>
<evidence type="ECO:0000256" key="1">
    <source>
        <dbReference type="SAM" id="MobiDB-lite"/>
    </source>
</evidence>
<dbReference type="Proteomes" id="UP001157418">
    <property type="component" value="Unassembled WGS sequence"/>
</dbReference>
<feature type="region of interest" description="Disordered" evidence="1">
    <location>
        <begin position="83"/>
        <end position="129"/>
    </location>
</feature>
<protein>
    <submittedName>
        <fullName evidence="2">Uncharacterized protein</fullName>
    </submittedName>
</protein>
<organism evidence="2 3">
    <name type="scientific">Lactuca virosa</name>
    <dbReference type="NCBI Taxonomy" id="75947"/>
    <lineage>
        <taxon>Eukaryota</taxon>
        <taxon>Viridiplantae</taxon>
        <taxon>Streptophyta</taxon>
        <taxon>Embryophyta</taxon>
        <taxon>Tracheophyta</taxon>
        <taxon>Spermatophyta</taxon>
        <taxon>Magnoliopsida</taxon>
        <taxon>eudicotyledons</taxon>
        <taxon>Gunneridae</taxon>
        <taxon>Pentapetalae</taxon>
        <taxon>asterids</taxon>
        <taxon>campanulids</taxon>
        <taxon>Asterales</taxon>
        <taxon>Asteraceae</taxon>
        <taxon>Cichorioideae</taxon>
        <taxon>Cichorieae</taxon>
        <taxon>Lactucinae</taxon>
        <taxon>Lactuca</taxon>
    </lineage>
</organism>
<proteinExistence type="predicted"/>